<dbReference type="EnsemblProtists" id="EOD04714">
    <property type="protein sequence ID" value="EOD04714"/>
    <property type="gene ID" value="EMIHUDRAFT_453811"/>
</dbReference>
<accession>A0A0D3I0C9</accession>
<reference evidence="3" key="1">
    <citation type="journal article" date="2013" name="Nature">
        <title>Pan genome of the phytoplankton Emiliania underpins its global distribution.</title>
        <authorList>
            <person name="Read B.A."/>
            <person name="Kegel J."/>
            <person name="Klute M.J."/>
            <person name="Kuo A."/>
            <person name="Lefebvre S.C."/>
            <person name="Maumus F."/>
            <person name="Mayer C."/>
            <person name="Miller J."/>
            <person name="Monier A."/>
            <person name="Salamov A."/>
            <person name="Young J."/>
            <person name="Aguilar M."/>
            <person name="Claverie J.M."/>
            <person name="Frickenhaus S."/>
            <person name="Gonzalez K."/>
            <person name="Herman E.K."/>
            <person name="Lin Y.C."/>
            <person name="Napier J."/>
            <person name="Ogata H."/>
            <person name="Sarno A.F."/>
            <person name="Shmutz J."/>
            <person name="Schroeder D."/>
            <person name="de Vargas C."/>
            <person name="Verret F."/>
            <person name="von Dassow P."/>
            <person name="Valentin K."/>
            <person name="Van de Peer Y."/>
            <person name="Wheeler G."/>
            <person name="Dacks J.B."/>
            <person name="Delwiche C.F."/>
            <person name="Dyhrman S.T."/>
            <person name="Glockner G."/>
            <person name="John U."/>
            <person name="Richards T."/>
            <person name="Worden A.Z."/>
            <person name="Zhang X."/>
            <person name="Grigoriev I.V."/>
            <person name="Allen A.E."/>
            <person name="Bidle K."/>
            <person name="Borodovsky M."/>
            <person name="Bowler C."/>
            <person name="Brownlee C."/>
            <person name="Cock J.M."/>
            <person name="Elias M."/>
            <person name="Gladyshev V.N."/>
            <person name="Groth M."/>
            <person name="Guda C."/>
            <person name="Hadaegh A."/>
            <person name="Iglesias-Rodriguez M.D."/>
            <person name="Jenkins J."/>
            <person name="Jones B.M."/>
            <person name="Lawson T."/>
            <person name="Leese F."/>
            <person name="Lindquist E."/>
            <person name="Lobanov A."/>
            <person name="Lomsadze A."/>
            <person name="Malik S.B."/>
            <person name="Marsh M.E."/>
            <person name="Mackinder L."/>
            <person name="Mock T."/>
            <person name="Mueller-Roeber B."/>
            <person name="Pagarete A."/>
            <person name="Parker M."/>
            <person name="Probert I."/>
            <person name="Quesneville H."/>
            <person name="Raines C."/>
            <person name="Rensing S.A."/>
            <person name="Riano-Pachon D.M."/>
            <person name="Richier S."/>
            <person name="Rokitta S."/>
            <person name="Shiraiwa Y."/>
            <person name="Soanes D.M."/>
            <person name="van der Giezen M."/>
            <person name="Wahlund T.M."/>
            <person name="Williams B."/>
            <person name="Wilson W."/>
            <person name="Wolfe G."/>
            <person name="Wurch L.L."/>
        </authorList>
    </citation>
    <scope>NUCLEOTIDE SEQUENCE</scope>
</reference>
<dbReference type="KEGG" id="ehx:EMIHUDRAFT_453811"/>
<evidence type="ECO:0000313" key="3">
    <source>
        <dbReference type="Proteomes" id="UP000013827"/>
    </source>
</evidence>
<keyword evidence="3" id="KW-1185">Reference proteome</keyword>
<name>A0A0D3I0C9_EMIH1</name>
<evidence type="ECO:0000256" key="1">
    <source>
        <dbReference type="SAM" id="MobiDB-lite"/>
    </source>
</evidence>
<dbReference type="PaxDb" id="2903-EOD04714"/>
<feature type="region of interest" description="Disordered" evidence="1">
    <location>
        <begin position="189"/>
        <end position="224"/>
    </location>
</feature>
<dbReference type="HOGENOM" id="CLU_982101_0_0_1"/>
<evidence type="ECO:0008006" key="4">
    <source>
        <dbReference type="Google" id="ProtNLM"/>
    </source>
</evidence>
<sequence>MPPACSAPVILAIDRVLRLEGAWRLGLTPDDGWSENVAVLTSEALYFLDASEPEQLSPVGRSAGRLLLSDIADLVVSSIDGGEGSEMLRISVRAIFQGDALLRAPPGASSMPLWVEALASAMRGRLSDGAEAGPADGLAACLGAKERQLRVSAACAWWEARRPPTPQSLPSPQHSAGTLLRKRLLAGGAGEEAAGGGGGGAGGSSTGGGGGGGGGGEGGGGRWPWESGLLGGVRGFGVLEKRRDGMLRVGWVERLFVLWSGGGALSLLYYKRRGAEQGGSDELL</sequence>
<dbReference type="Proteomes" id="UP000013827">
    <property type="component" value="Unassembled WGS sequence"/>
</dbReference>
<evidence type="ECO:0000313" key="2">
    <source>
        <dbReference type="EnsemblProtists" id="EOD04714"/>
    </source>
</evidence>
<dbReference type="AlphaFoldDB" id="A0A0D3I0C9"/>
<organism evidence="2 3">
    <name type="scientific">Emiliania huxleyi (strain CCMP1516)</name>
    <dbReference type="NCBI Taxonomy" id="280463"/>
    <lineage>
        <taxon>Eukaryota</taxon>
        <taxon>Haptista</taxon>
        <taxon>Haptophyta</taxon>
        <taxon>Prymnesiophyceae</taxon>
        <taxon>Isochrysidales</taxon>
        <taxon>Noelaerhabdaceae</taxon>
        <taxon>Emiliania</taxon>
    </lineage>
</organism>
<proteinExistence type="predicted"/>
<dbReference type="GeneID" id="17250875"/>
<protein>
    <recommendedName>
        <fullName evidence="4">PH domain-containing protein</fullName>
    </recommendedName>
</protein>
<dbReference type="RefSeq" id="XP_005757143.1">
    <property type="nucleotide sequence ID" value="XM_005757086.1"/>
</dbReference>
<feature type="compositionally biased region" description="Gly residues" evidence="1">
    <location>
        <begin position="189"/>
        <end position="222"/>
    </location>
</feature>
<reference evidence="2" key="2">
    <citation type="submission" date="2024-10" db="UniProtKB">
        <authorList>
            <consortium name="EnsemblProtists"/>
        </authorList>
    </citation>
    <scope>IDENTIFICATION</scope>
</reference>